<keyword evidence="4" id="KW-0378">Hydrolase</keyword>
<dbReference type="Pfam" id="PF07998">
    <property type="entry name" value="Peptidase_M54"/>
    <property type="match status" value="1"/>
</dbReference>
<dbReference type="OrthoDB" id="2365600at2759"/>
<accession>A0A4Z0YYL0</accession>
<evidence type="ECO:0000256" key="3">
    <source>
        <dbReference type="ARBA" id="ARBA00022723"/>
    </source>
</evidence>
<evidence type="ECO:0008006" key="9">
    <source>
        <dbReference type="Google" id="ProtNLM"/>
    </source>
</evidence>
<dbReference type="GO" id="GO:0006508">
    <property type="term" value="P:proteolysis"/>
    <property type="evidence" value="ECO:0007669"/>
    <property type="project" value="UniProtKB-KW"/>
</dbReference>
<comment type="cofactor">
    <cofactor evidence="1">
        <name>Zn(2+)</name>
        <dbReference type="ChEBI" id="CHEBI:29105"/>
    </cofactor>
</comment>
<organism evidence="7 8">
    <name type="scientific">Xylaria hypoxylon</name>
    <dbReference type="NCBI Taxonomy" id="37992"/>
    <lineage>
        <taxon>Eukaryota</taxon>
        <taxon>Fungi</taxon>
        <taxon>Dikarya</taxon>
        <taxon>Ascomycota</taxon>
        <taxon>Pezizomycotina</taxon>
        <taxon>Sordariomycetes</taxon>
        <taxon>Xylariomycetidae</taxon>
        <taxon>Xylariales</taxon>
        <taxon>Xylariaceae</taxon>
        <taxon>Xylaria</taxon>
    </lineage>
</organism>
<dbReference type="InterPro" id="IPR024079">
    <property type="entry name" value="MetalloPept_cat_dom_sf"/>
</dbReference>
<evidence type="ECO:0000256" key="5">
    <source>
        <dbReference type="ARBA" id="ARBA00022833"/>
    </source>
</evidence>
<proteinExistence type="predicted"/>
<evidence type="ECO:0000256" key="6">
    <source>
        <dbReference type="ARBA" id="ARBA00023049"/>
    </source>
</evidence>
<evidence type="ECO:0000256" key="4">
    <source>
        <dbReference type="ARBA" id="ARBA00022801"/>
    </source>
</evidence>
<keyword evidence="2" id="KW-0645">Protease</keyword>
<keyword evidence="8" id="KW-1185">Reference proteome</keyword>
<evidence type="ECO:0000256" key="2">
    <source>
        <dbReference type="ARBA" id="ARBA00022670"/>
    </source>
</evidence>
<name>A0A4Z0YYL0_9PEZI</name>
<sequence length="454" mass="51092">MASKAACQHDELLLECSPWAEEAGFERPGAAKRLAATTKSGRNPLAAKGKSVKTIKKLSQEAAERLSPSFPGPLLLPKDELNWDPECPPQSFRSWLHEVQRNKPTHTRKALYVASPPIVTPGVGFMNGWEQPTTAPINELKDFEPPSAEASLEYLRAFYHDLPVKFFPQPLSFVPWTESSQRTKSRSNHGYVGLAWDDYCTRIRTRETPDKKFKRQVNLNDLLDAAIEVLPDDAHSLVLLMDLDMYEDDDDDFCCGRAYGGSRVCVVSSARYHPALDSDEGIDYEHMWPTSHCKQFADGLCAVEELEPREHTKSIYETLDSPLRRAIDIVRGASTPSTVEGRNGLWFSRVARTLAHELGHCFGIGHCVFYACNMQGTSGIAEDVRQPPYLCPVCLEKVAHAIACELQLHDQVGKEEYIKERYRAIAEFCEAWKHVDLFAAYGAWIRGRLHQLSV</sequence>
<dbReference type="InterPro" id="IPR012962">
    <property type="entry name" value="Pept_M54_archaemetzincn"/>
</dbReference>
<protein>
    <recommendedName>
        <fullName evidence="9">Archaemetzincin-2</fullName>
    </recommendedName>
</protein>
<gene>
    <name evidence="7" type="ORF">E0Z10_g3724</name>
</gene>
<dbReference type="GO" id="GO:0046872">
    <property type="term" value="F:metal ion binding"/>
    <property type="evidence" value="ECO:0007669"/>
    <property type="project" value="UniProtKB-KW"/>
</dbReference>
<keyword evidence="6" id="KW-0482">Metalloprotease</keyword>
<dbReference type="Proteomes" id="UP000297716">
    <property type="component" value="Unassembled WGS sequence"/>
</dbReference>
<dbReference type="PANTHER" id="PTHR15910:SF1">
    <property type="entry name" value="ARCHAEMETZINCIN-2"/>
    <property type="match status" value="1"/>
</dbReference>
<keyword evidence="3" id="KW-0479">Metal-binding</keyword>
<dbReference type="CDD" id="cd11375">
    <property type="entry name" value="Peptidase_M54"/>
    <property type="match status" value="1"/>
</dbReference>
<reference evidence="7 8" key="1">
    <citation type="submission" date="2019-03" db="EMBL/GenBank/DDBJ databases">
        <title>Draft genome sequence of Xylaria hypoxylon DSM 108379, a ubiquitous saprotrophic-parasitic fungi on hardwood.</title>
        <authorList>
            <person name="Buettner E."/>
            <person name="Leonhardt S."/>
            <person name="Gebauer A.M."/>
            <person name="Liers C."/>
            <person name="Hofrichter M."/>
            <person name="Kellner H."/>
        </authorList>
    </citation>
    <scope>NUCLEOTIDE SEQUENCE [LARGE SCALE GENOMIC DNA]</scope>
    <source>
        <strain evidence="7 8">DSM 108379</strain>
    </source>
</reference>
<dbReference type="Gene3D" id="3.40.390.10">
    <property type="entry name" value="Collagenase (Catalytic Domain)"/>
    <property type="match status" value="1"/>
</dbReference>
<evidence type="ECO:0000313" key="8">
    <source>
        <dbReference type="Proteomes" id="UP000297716"/>
    </source>
</evidence>
<comment type="caution">
    <text evidence="7">The sequence shown here is derived from an EMBL/GenBank/DDBJ whole genome shotgun (WGS) entry which is preliminary data.</text>
</comment>
<dbReference type="GO" id="GO:0008237">
    <property type="term" value="F:metallopeptidase activity"/>
    <property type="evidence" value="ECO:0007669"/>
    <property type="project" value="UniProtKB-KW"/>
</dbReference>
<evidence type="ECO:0000256" key="1">
    <source>
        <dbReference type="ARBA" id="ARBA00001947"/>
    </source>
</evidence>
<dbReference type="PANTHER" id="PTHR15910">
    <property type="entry name" value="ARCHAEMETZINCIN"/>
    <property type="match status" value="1"/>
</dbReference>
<evidence type="ECO:0000313" key="7">
    <source>
        <dbReference type="EMBL" id="TGJ85048.1"/>
    </source>
</evidence>
<dbReference type="SUPFAM" id="SSF55486">
    <property type="entry name" value="Metalloproteases ('zincins'), catalytic domain"/>
    <property type="match status" value="1"/>
</dbReference>
<dbReference type="EMBL" id="SKBN01000054">
    <property type="protein sequence ID" value="TGJ85048.1"/>
    <property type="molecule type" value="Genomic_DNA"/>
</dbReference>
<keyword evidence="5" id="KW-0862">Zinc</keyword>
<dbReference type="AlphaFoldDB" id="A0A4Z0YYL0"/>